<organism evidence="1 2">
    <name type="scientific">Cylindrotheca closterium</name>
    <dbReference type="NCBI Taxonomy" id="2856"/>
    <lineage>
        <taxon>Eukaryota</taxon>
        <taxon>Sar</taxon>
        <taxon>Stramenopiles</taxon>
        <taxon>Ochrophyta</taxon>
        <taxon>Bacillariophyta</taxon>
        <taxon>Bacillariophyceae</taxon>
        <taxon>Bacillariophycidae</taxon>
        <taxon>Bacillariales</taxon>
        <taxon>Bacillariaceae</taxon>
        <taxon>Cylindrotheca</taxon>
    </lineage>
</organism>
<sequence length="91" mass="10363">MAQWTTDVSKILDARTGDIRLGKDEIPPQLMFDLESEDKEFKCNLDKLIKAKDVDNGTTETEDISAQNYVNMEIGLRRGQEGELQRAVVYI</sequence>
<evidence type="ECO:0000313" key="1">
    <source>
        <dbReference type="EMBL" id="CAJ1963575.1"/>
    </source>
</evidence>
<evidence type="ECO:0000313" key="2">
    <source>
        <dbReference type="Proteomes" id="UP001295423"/>
    </source>
</evidence>
<dbReference type="EMBL" id="CAKOGP040002148">
    <property type="protein sequence ID" value="CAJ1963575.1"/>
    <property type="molecule type" value="Genomic_DNA"/>
</dbReference>
<gene>
    <name evidence="1" type="ORF">CYCCA115_LOCUS20230</name>
</gene>
<name>A0AAD2G8G4_9STRA</name>
<reference evidence="1" key="1">
    <citation type="submission" date="2023-08" db="EMBL/GenBank/DDBJ databases">
        <authorList>
            <person name="Audoor S."/>
            <person name="Bilcke G."/>
        </authorList>
    </citation>
    <scope>NUCLEOTIDE SEQUENCE</scope>
</reference>
<proteinExistence type="predicted"/>
<keyword evidence="2" id="KW-1185">Reference proteome</keyword>
<protein>
    <submittedName>
        <fullName evidence="1">Uncharacterized protein</fullName>
    </submittedName>
</protein>
<accession>A0AAD2G8G4</accession>
<dbReference type="Proteomes" id="UP001295423">
    <property type="component" value="Unassembled WGS sequence"/>
</dbReference>
<dbReference type="AlphaFoldDB" id="A0AAD2G8G4"/>
<comment type="caution">
    <text evidence="1">The sequence shown here is derived from an EMBL/GenBank/DDBJ whole genome shotgun (WGS) entry which is preliminary data.</text>
</comment>